<evidence type="ECO:0000313" key="3">
    <source>
        <dbReference type="EMBL" id="GAB78645.1"/>
    </source>
</evidence>
<sequence length="158" mass="16934">MTTPPAVSEVVPGVTGRGVILTDHPGRPEITEALASAGYLVCELDGTDVVQREQALPALAAALRLPGAADHNLDALLDALRDLPDLWPGRNGVVLLWRAAERFIGGDPQTWEQVRQILTLACLELAPNEFAFETVAFVEGYDLAPLLLDVPHDKGPVL</sequence>
<dbReference type="InterPro" id="IPR000468">
    <property type="entry name" value="Barstar"/>
</dbReference>
<evidence type="ECO:0000313" key="4">
    <source>
        <dbReference type="Proteomes" id="UP000008495"/>
    </source>
</evidence>
<dbReference type="RefSeq" id="WP_006503402.1">
    <property type="nucleotide sequence ID" value="NZ_BAGZ01000016.1"/>
</dbReference>
<dbReference type="EMBL" id="BAGZ01000016">
    <property type="protein sequence ID" value="GAB78645.1"/>
    <property type="molecule type" value="Genomic_DNA"/>
</dbReference>
<name>K6VTI4_9MICO</name>
<dbReference type="InterPro" id="IPR035905">
    <property type="entry name" value="Barstar-like_sf"/>
</dbReference>
<dbReference type="STRING" id="100225.SAMN05421595_2298"/>
<accession>K6VTI4</accession>
<protein>
    <recommendedName>
        <fullName evidence="2">Barstar (barnase inhibitor) domain-containing protein</fullName>
    </recommendedName>
</protein>
<dbReference type="SUPFAM" id="SSF52038">
    <property type="entry name" value="Barstar-related"/>
    <property type="match status" value="1"/>
</dbReference>
<evidence type="ECO:0000259" key="2">
    <source>
        <dbReference type="Pfam" id="PF01337"/>
    </source>
</evidence>
<dbReference type="AlphaFoldDB" id="K6VTI4"/>
<comment type="caution">
    <text evidence="3">The sequence shown here is derived from an EMBL/GenBank/DDBJ whole genome shotgun (WGS) entry which is preliminary data.</text>
</comment>
<dbReference type="Gene3D" id="3.30.370.10">
    <property type="entry name" value="Barstar-like"/>
    <property type="match status" value="1"/>
</dbReference>
<dbReference type="OrthoDB" id="4866960at2"/>
<evidence type="ECO:0000256" key="1">
    <source>
        <dbReference type="ARBA" id="ARBA00006845"/>
    </source>
</evidence>
<proteinExistence type="inferred from homology"/>
<dbReference type="Pfam" id="PF01337">
    <property type="entry name" value="Barstar"/>
    <property type="match status" value="1"/>
</dbReference>
<feature type="domain" description="Barstar (barnase inhibitor)" evidence="2">
    <location>
        <begin position="41"/>
        <end position="133"/>
    </location>
</feature>
<dbReference type="eggNOG" id="ENOG5033MC7">
    <property type="taxonomic scope" value="Bacteria"/>
</dbReference>
<organism evidence="3 4">
    <name type="scientific">Austwickia chelonae NBRC 105200</name>
    <dbReference type="NCBI Taxonomy" id="1184607"/>
    <lineage>
        <taxon>Bacteria</taxon>
        <taxon>Bacillati</taxon>
        <taxon>Actinomycetota</taxon>
        <taxon>Actinomycetes</taxon>
        <taxon>Micrococcales</taxon>
        <taxon>Dermatophilaceae</taxon>
        <taxon>Austwickia</taxon>
    </lineage>
</organism>
<comment type="similarity">
    <text evidence="1">Belongs to the barstar family.</text>
</comment>
<dbReference type="Proteomes" id="UP000008495">
    <property type="component" value="Unassembled WGS sequence"/>
</dbReference>
<reference evidence="3 4" key="1">
    <citation type="submission" date="2012-08" db="EMBL/GenBank/DDBJ databases">
        <title>Whole genome shotgun sequence of Austwickia chelonae NBRC 105200.</title>
        <authorList>
            <person name="Yoshida I."/>
            <person name="Hosoyama A."/>
            <person name="Tsuchikane K."/>
            <person name="Katsumata H."/>
            <person name="Ando Y."/>
            <person name="Ohji S."/>
            <person name="Hamada M."/>
            <person name="Tamura T."/>
            <person name="Yamazoe A."/>
            <person name="Yamazaki S."/>
            <person name="Fujita N."/>
        </authorList>
    </citation>
    <scope>NUCLEOTIDE SEQUENCE [LARGE SCALE GENOMIC DNA]</scope>
    <source>
        <strain evidence="3 4">NBRC 105200</strain>
    </source>
</reference>
<gene>
    <name evidence="3" type="ORF">AUCHE_16_00630</name>
</gene>
<keyword evidence="4" id="KW-1185">Reference proteome</keyword>